<dbReference type="Proteomes" id="UP000430120">
    <property type="component" value="Unassembled WGS sequence"/>
</dbReference>
<dbReference type="PRINTS" id="PR00080">
    <property type="entry name" value="SDRFAMILY"/>
</dbReference>
<name>A0A643FGG3_IDEDE</name>
<dbReference type="PANTHER" id="PTHR44196:SF1">
    <property type="entry name" value="DEHYDROGENASE_REDUCTASE SDR FAMILY MEMBER 7B"/>
    <property type="match status" value="1"/>
</dbReference>
<comment type="similarity">
    <text evidence="1 3">Belongs to the short-chain dehydrogenases/reductases (SDR) family.</text>
</comment>
<dbReference type="PROSITE" id="PS00061">
    <property type="entry name" value="ADH_SHORT"/>
    <property type="match status" value="1"/>
</dbReference>
<dbReference type="PANTHER" id="PTHR44196">
    <property type="entry name" value="DEHYDROGENASE/REDUCTASE SDR FAMILY MEMBER 7B"/>
    <property type="match status" value="1"/>
</dbReference>
<organism evidence="4 5">
    <name type="scientific">Ideonella dechloratans</name>
    <dbReference type="NCBI Taxonomy" id="36863"/>
    <lineage>
        <taxon>Bacteria</taxon>
        <taxon>Pseudomonadati</taxon>
        <taxon>Pseudomonadota</taxon>
        <taxon>Betaproteobacteria</taxon>
        <taxon>Burkholderiales</taxon>
        <taxon>Sphaerotilaceae</taxon>
        <taxon>Ideonella</taxon>
    </lineage>
</organism>
<evidence type="ECO:0000313" key="4">
    <source>
        <dbReference type="EMBL" id="KAB0584750.1"/>
    </source>
</evidence>
<keyword evidence="2" id="KW-0560">Oxidoreductase</keyword>
<dbReference type="PRINTS" id="PR00081">
    <property type="entry name" value="GDHRDH"/>
</dbReference>
<protein>
    <submittedName>
        <fullName evidence="4">SDR family oxidoreductase</fullName>
    </submittedName>
</protein>
<evidence type="ECO:0000256" key="1">
    <source>
        <dbReference type="ARBA" id="ARBA00006484"/>
    </source>
</evidence>
<evidence type="ECO:0000313" key="5">
    <source>
        <dbReference type="Proteomes" id="UP000430120"/>
    </source>
</evidence>
<dbReference type="SUPFAM" id="SSF51735">
    <property type="entry name" value="NAD(P)-binding Rossmann-fold domains"/>
    <property type="match status" value="1"/>
</dbReference>
<dbReference type="InterPro" id="IPR002347">
    <property type="entry name" value="SDR_fam"/>
</dbReference>
<dbReference type="EMBL" id="VZPB01000004">
    <property type="protein sequence ID" value="KAB0584750.1"/>
    <property type="molecule type" value="Genomic_DNA"/>
</dbReference>
<accession>A0A643FGG3</accession>
<gene>
    <name evidence="4" type="ORF">F7Q92_02665</name>
</gene>
<dbReference type="Gene3D" id="3.40.50.720">
    <property type="entry name" value="NAD(P)-binding Rossmann-like Domain"/>
    <property type="match status" value="1"/>
</dbReference>
<evidence type="ECO:0000256" key="3">
    <source>
        <dbReference type="RuleBase" id="RU000363"/>
    </source>
</evidence>
<proteinExistence type="inferred from homology"/>
<keyword evidence="5" id="KW-1185">Reference proteome</keyword>
<dbReference type="InterPro" id="IPR036291">
    <property type="entry name" value="NAD(P)-bd_dom_sf"/>
</dbReference>
<dbReference type="GO" id="GO:0016491">
    <property type="term" value="F:oxidoreductase activity"/>
    <property type="evidence" value="ECO:0007669"/>
    <property type="project" value="UniProtKB-KW"/>
</dbReference>
<dbReference type="InterPro" id="IPR020904">
    <property type="entry name" value="Sc_DH/Rdtase_CS"/>
</dbReference>
<dbReference type="Pfam" id="PF00106">
    <property type="entry name" value="adh_short"/>
    <property type="match status" value="1"/>
</dbReference>
<dbReference type="NCBIfam" id="NF004196">
    <property type="entry name" value="PRK05650.1"/>
    <property type="match status" value="1"/>
</dbReference>
<dbReference type="FunFam" id="3.40.50.720:FF:000084">
    <property type="entry name" value="Short-chain dehydrogenase reductase"/>
    <property type="match status" value="1"/>
</dbReference>
<reference evidence="4 5" key="1">
    <citation type="submission" date="2019-09" db="EMBL/GenBank/DDBJ databases">
        <title>Draft genome sequences of 48 bacterial type strains from the CCUG.</title>
        <authorList>
            <person name="Tunovic T."/>
            <person name="Pineiro-Iglesias B."/>
            <person name="Unosson C."/>
            <person name="Inganas E."/>
            <person name="Ohlen M."/>
            <person name="Cardew S."/>
            <person name="Jensie-Markopoulos S."/>
            <person name="Salva-Serra F."/>
            <person name="Jaen-Luchoro D."/>
            <person name="Karlsson R."/>
            <person name="Svensson-Stadler L."/>
            <person name="Chun J."/>
            <person name="Moore E."/>
        </authorList>
    </citation>
    <scope>NUCLEOTIDE SEQUENCE [LARGE SCALE GENOMIC DNA]</scope>
    <source>
        <strain evidence="4 5">CCUG 30977</strain>
    </source>
</reference>
<dbReference type="CDD" id="cd05233">
    <property type="entry name" value="SDR_c"/>
    <property type="match status" value="1"/>
</dbReference>
<evidence type="ECO:0000256" key="2">
    <source>
        <dbReference type="ARBA" id="ARBA00023002"/>
    </source>
</evidence>
<comment type="caution">
    <text evidence="4">The sequence shown here is derived from an EMBL/GenBank/DDBJ whole genome shotgun (WGS) entry which is preliminary data.</text>
</comment>
<dbReference type="OrthoDB" id="9810734at2"/>
<dbReference type="AlphaFoldDB" id="A0A643FGG3"/>
<dbReference type="RefSeq" id="WP_151122395.1">
    <property type="nucleotide sequence ID" value="NZ_CP088082.1"/>
</dbReference>
<sequence>MSRRVFITGGASGLGRALAECFAKEGASVCIGDVDDAQGAQAVEALAGHGWPVHFLHCDVTRESDLQTAADWLQQAWGGVDVVVNNAGVAQMGGIADVSLADWQWIVDINLLGVVRGCKVFTPLFRRQGGGTFLNIASMAGMIHLPEAAAYNATKAAVVALSETLQLELERDGIQVAVACPAFFRSDLARHMRAATPDAERTTQRLVERSRVSAEEVARRIHRGLNQGQAHILTHPEGRTAWRLKRWLPHRWYLATLRRRMAQLQLRMQRPARSA</sequence>
<dbReference type="GO" id="GO:0016020">
    <property type="term" value="C:membrane"/>
    <property type="evidence" value="ECO:0007669"/>
    <property type="project" value="TreeGrafter"/>
</dbReference>